<feature type="compositionally biased region" description="Low complexity" evidence="1">
    <location>
        <begin position="16"/>
        <end position="26"/>
    </location>
</feature>
<dbReference type="InterPro" id="IPR052901">
    <property type="entry name" value="Bact_TGase-like"/>
</dbReference>
<feature type="transmembrane region" description="Helical" evidence="2">
    <location>
        <begin position="91"/>
        <end position="109"/>
    </location>
</feature>
<sequence>MGFRIHLRPTKVMPDGGSPQVSSGSGQRRHGTIVFAAEGLQKSDPTENSFAGSRESSPLHYRGLFSLAIMGIFVLWLLPLYKLAVTTEHTQLLRILMLSAAALLAWGCIQLPRLVQAGGQFLLIFMTWYTLCAASGESGWLKAYVSVLGKDALLLLSARISALSEDSRLLILVLGWGLLVSSVQQLALYRGSLSLFAGVTLLYLLMLDMGYAVNTSGDVLVFVGLFLWLRVLSRLLHLQEQTGSLALPYGRWGMLAFGAAVTVMLAAWVAGQGLGARPAAPVTLQPVLNKLEHWAEAQRPEDAAGSQTGSTGYSTEDRELGIPLSPGREEVFTVTATRPYYWRGESMAYYDGRRWIRSGAAYTPLNLIRLPEAVPALAGAASDEAQTLIQRIQFALPSSGGLPLFSAGSVVDVQNIRLEDGSQLGYVLANPEKLSFRLPETYGSARVTEYTVKSVLPESDREVLRKLEGRDPEAVSSQYLQLPAALPSRVKALAGDLTAAARSRYDAAAAVAEYLQSGYTYSLKTRVPPSGADFTDDFLFGTRRGYCVHFATAMTVLLRSSGIPARYVQGYGPGTPVPGSMPRRYSVTDGDAHAWVEVYFPGAGWVPFDPTPASGPAAAASGAAANPAAASAPPGGRLSAAQLADALIAAPPQGGGPARTPLAAAALLLAAAIRWRRSLALLPAVRRAGRLGRERQLRAAALAWHGLAARYGPPLPGVTAREYADSLVIEDGRLRSAVRDFVRQWETLAYSGRAGGPAERARGLHGGGVSPPRLGVVLPLPSTGAVSPSIGAVPSPRPGAVPVVRASIHPPPCAGAPGLAKDSGALDEAAFIARCLTITFHLA</sequence>
<comment type="caution">
    <text evidence="4">The sequence shown here is derived from an EMBL/GenBank/DDBJ whole genome shotgun (WGS) entry which is preliminary data.</text>
</comment>
<evidence type="ECO:0000313" key="5">
    <source>
        <dbReference type="Proteomes" id="UP000711047"/>
    </source>
</evidence>
<feature type="transmembrane region" description="Helical" evidence="2">
    <location>
        <begin position="249"/>
        <end position="270"/>
    </location>
</feature>
<proteinExistence type="predicted"/>
<accession>A0ABX2DXH1</accession>
<dbReference type="InterPro" id="IPR025403">
    <property type="entry name" value="TgpA-like_C"/>
</dbReference>
<keyword evidence="5" id="KW-1185">Reference proteome</keyword>
<dbReference type="Gene3D" id="3.10.620.30">
    <property type="match status" value="1"/>
</dbReference>
<dbReference type="InterPro" id="IPR021878">
    <property type="entry name" value="TgpA_N"/>
</dbReference>
<dbReference type="PANTHER" id="PTHR42736:SF1">
    <property type="entry name" value="PROTEIN-GLUTAMINE GAMMA-GLUTAMYLTRANSFERASE"/>
    <property type="match status" value="1"/>
</dbReference>
<evidence type="ECO:0000313" key="4">
    <source>
        <dbReference type="EMBL" id="NQX48844.1"/>
    </source>
</evidence>
<dbReference type="Pfam" id="PF11992">
    <property type="entry name" value="TgpA_N"/>
    <property type="match status" value="1"/>
</dbReference>
<keyword evidence="2" id="KW-0812">Transmembrane</keyword>
<feature type="region of interest" description="Disordered" evidence="1">
    <location>
        <begin position="1"/>
        <end position="28"/>
    </location>
</feature>
<reference evidence="4 5" key="1">
    <citation type="submission" date="2020-05" db="EMBL/GenBank/DDBJ databases">
        <title>Paenibacillus glebae, sp. nov., Paenibacillus humi sp. nov., Paenibacillus pedi sp. nov., Paenibacillus terrestris sp. nov. and Paenibacillus terricola sp. nov., isolated from a forest top soil sample.</title>
        <authorList>
            <person name="Qi S."/>
            <person name="Carlier A."/>
            <person name="Cnockaert M."/>
            <person name="Vandamme P."/>
        </authorList>
    </citation>
    <scope>NUCLEOTIDE SEQUENCE [LARGE SCALE GENOMIC DNA]</scope>
    <source>
        <strain evidence="4 5">LMG 29502</strain>
    </source>
</reference>
<dbReference type="PANTHER" id="PTHR42736">
    <property type="entry name" value="PROTEIN-GLUTAMINE GAMMA-GLUTAMYLTRANSFERASE"/>
    <property type="match status" value="1"/>
</dbReference>
<dbReference type="Pfam" id="PF13559">
    <property type="entry name" value="DUF4129"/>
    <property type="match status" value="1"/>
</dbReference>
<evidence type="ECO:0000259" key="3">
    <source>
        <dbReference type="SMART" id="SM00460"/>
    </source>
</evidence>
<dbReference type="SUPFAM" id="SSF54001">
    <property type="entry name" value="Cysteine proteinases"/>
    <property type="match status" value="1"/>
</dbReference>
<dbReference type="EMBL" id="JABMKX010000018">
    <property type="protein sequence ID" value="NQX48844.1"/>
    <property type="molecule type" value="Genomic_DNA"/>
</dbReference>
<gene>
    <name evidence="4" type="ORF">HQN87_26330</name>
</gene>
<feature type="transmembrane region" description="Helical" evidence="2">
    <location>
        <begin position="59"/>
        <end position="79"/>
    </location>
</feature>
<keyword evidence="2" id="KW-0472">Membrane</keyword>
<organism evidence="4 5">
    <name type="scientific">Paenibacillus tritici</name>
    <dbReference type="NCBI Taxonomy" id="1873425"/>
    <lineage>
        <taxon>Bacteria</taxon>
        <taxon>Bacillati</taxon>
        <taxon>Bacillota</taxon>
        <taxon>Bacilli</taxon>
        <taxon>Bacillales</taxon>
        <taxon>Paenibacillaceae</taxon>
        <taxon>Paenibacillus</taxon>
    </lineage>
</organism>
<dbReference type="RefSeq" id="WP_173139361.1">
    <property type="nucleotide sequence ID" value="NZ_JABMKX010000018.1"/>
</dbReference>
<feature type="transmembrane region" description="Helical" evidence="2">
    <location>
        <begin position="169"/>
        <end position="188"/>
    </location>
</feature>
<feature type="domain" description="Transglutaminase-like" evidence="3">
    <location>
        <begin position="539"/>
        <end position="612"/>
    </location>
</feature>
<keyword evidence="2" id="KW-1133">Transmembrane helix</keyword>
<feature type="transmembrane region" description="Helical" evidence="2">
    <location>
        <begin position="121"/>
        <end position="141"/>
    </location>
</feature>
<feature type="region of interest" description="Disordered" evidence="1">
    <location>
        <begin position="298"/>
        <end position="320"/>
    </location>
</feature>
<name>A0ABX2DXH1_9BACL</name>
<protein>
    <submittedName>
        <fullName evidence="4">Transglutaminase domain-containing protein</fullName>
    </submittedName>
</protein>
<evidence type="ECO:0000256" key="2">
    <source>
        <dbReference type="SAM" id="Phobius"/>
    </source>
</evidence>
<dbReference type="Pfam" id="PF01841">
    <property type="entry name" value="Transglut_core"/>
    <property type="match status" value="1"/>
</dbReference>
<evidence type="ECO:0000256" key="1">
    <source>
        <dbReference type="SAM" id="MobiDB-lite"/>
    </source>
</evidence>
<feature type="transmembrane region" description="Helical" evidence="2">
    <location>
        <begin position="219"/>
        <end position="237"/>
    </location>
</feature>
<dbReference type="SMART" id="SM00460">
    <property type="entry name" value="TGc"/>
    <property type="match status" value="1"/>
</dbReference>
<dbReference type="InterPro" id="IPR038765">
    <property type="entry name" value="Papain-like_cys_pep_sf"/>
</dbReference>
<feature type="compositionally biased region" description="Polar residues" evidence="1">
    <location>
        <begin position="305"/>
        <end position="314"/>
    </location>
</feature>
<dbReference type="InterPro" id="IPR002931">
    <property type="entry name" value="Transglutaminase-like"/>
</dbReference>
<dbReference type="Proteomes" id="UP000711047">
    <property type="component" value="Unassembled WGS sequence"/>
</dbReference>